<keyword evidence="2" id="KW-1185">Reference proteome</keyword>
<evidence type="ECO:0000313" key="2">
    <source>
        <dbReference type="Proteomes" id="UP001231649"/>
    </source>
</evidence>
<gene>
    <name evidence="1" type="ORF">PYW08_010532</name>
</gene>
<protein>
    <submittedName>
        <fullName evidence="1">Uncharacterized protein</fullName>
    </submittedName>
</protein>
<comment type="caution">
    <text evidence="1">The sequence shown here is derived from an EMBL/GenBank/DDBJ whole genome shotgun (WGS) entry which is preliminary data.</text>
</comment>
<dbReference type="Proteomes" id="UP001231649">
    <property type="component" value="Chromosome 26"/>
</dbReference>
<name>A0ACC2Q515_9NEOP</name>
<reference evidence="1" key="1">
    <citation type="submission" date="2023-03" db="EMBL/GenBank/DDBJ databases">
        <title>Chromosome-level genomes of two armyworms, Mythimna separata and Mythimna loreyi, provide insights into the biosynthesis and reception of sex pheromones.</title>
        <authorList>
            <person name="Zhao H."/>
        </authorList>
    </citation>
    <scope>NUCLEOTIDE SEQUENCE</scope>
    <source>
        <strain evidence="1">BeijingLab</strain>
    </source>
</reference>
<accession>A0ACC2Q515</accession>
<sequence>MDEDDIFPVLCPKKTYSKQVKKVKKFDSNDVEKTSRRAGTVPDPGPGVPLTTKVAVEYLLSGKLKSRVCRYCLKVTVGLSELDQIMQIAGTGGLYKVTIREMIACFYPFKARQEESFPEKICQKCLDRAINAYLFTQQCEQAERALHNCFDDINEKFNKLDPIDKKKRRGRQKLNPNTNILYAEHHKVMDYAEPSRNIINLHTESLSNEPDWNEFECKKCWQVLPNLESLLNHEQMHPKSMWYHCRLCGKSFVKINQLKKHFNQVHVRGKGVTEEVDKTFKCKECGNVTENYVQHLQHVEKHKFKSIMKHLIEKKTDQLCLVCLKTSSDLVELDKMVCIHGSCPELVGDKSLYTVLASTLPDMEYLHKFIGTKICDKCLNHALTSYIFIHQFMFTRERLDLCVSLMLENLNEMKPSANVFVQVSPPVIMPSGESDEALILDENDFIDESKLKIDVLEDEFRVKSESESESEPEATFDSSPHKRLRSENSTPENMENLASNATKTYMKRKLVNGLQNSRYSVDVCSEFLTFNKRKKVEKASFKFTCPLCSKHFISEYFLKRHILKHMNKKVYCNICHCVFKSKFYLYEHTKMVHLLKESFYMSCKVCGRNFTDTDKLQTHEENHRIKPCELCNKVYTTQAHYENHIQRHALKLKLLKEKQTQTCSFCEKECSNDNELSVHVNKIHLQIKPYSCDMCDRQFYTETNLKNHKKVHSMPSKEKCEFCNKTLRSRRQLVIHVRKHIGAKPFCCQVCGQAFYSAYKAREHMRISHGGRFCCRICKSIFATKYELKNHVNRDHNII</sequence>
<dbReference type="EMBL" id="CM056802">
    <property type="protein sequence ID" value="KAJ8708166.1"/>
    <property type="molecule type" value="Genomic_DNA"/>
</dbReference>
<proteinExistence type="predicted"/>
<organism evidence="1 2">
    <name type="scientific">Mythimna loreyi</name>
    <dbReference type="NCBI Taxonomy" id="667449"/>
    <lineage>
        <taxon>Eukaryota</taxon>
        <taxon>Metazoa</taxon>
        <taxon>Ecdysozoa</taxon>
        <taxon>Arthropoda</taxon>
        <taxon>Hexapoda</taxon>
        <taxon>Insecta</taxon>
        <taxon>Pterygota</taxon>
        <taxon>Neoptera</taxon>
        <taxon>Endopterygota</taxon>
        <taxon>Lepidoptera</taxon>
        <taxon>Glossata</taxon>
        <taxon>Ditrysia</taxon>
        <taxon>Noctuoidea</taxon>
        <taxon>Noctuidae</taxon>
        <taxon>Noctuinae</taxon>
        <taxon>Hadenini</taxon>
        <taxon>Mythimna</taxon>
    </lineage>
</organism>
<evidence type="ECO:0000313" key="1">
    <source>
        <dbReference type="EMBL" id="KAJ8708166.1"/>
    </source>
</evidence>